<evidence type="ECO:0000256" key="18">
    <source>
        <dbReference type="SAM" id="Phobius"/>
    </source>
</evidence>
<feature type="transmembrane region" description="Helical" evidence="18">
    <location>
        <begin position="308"/>
        <end position="329"/>
    </location>
</feature>
<protein>
    <recommendedName>
        <fullName evidence="14">Sodium-dependent nutrient amino acid transporter 1</fullName>
    </recommendedName>
</protein>
<name>T1DCN7_9DIPT</name>
<keyword evidence="6" id="KW-0029">Amino-acid transport</keyword>
<dbReference type="GO" id="GO:0046872">
    <property type="term" value="F:metal ion binding"/>
    <property type="evidence" value="ECO:0007669"/>
    <property type="project" value="UniProtKB-KW"/>
</dbReference>
<evidence type="ECO:0000256" key="3">
    <source>
        <dbReference type="ARBA" id="ARBA00022448"/>
    </source>
</evidence>
<dbReference type="GO" id="GO:0005886">
    <property type="term" value="C:plasma membrane"/>
    <property type="evidence" value="ECO:0007669"/>
    <property type="project" value="TreeGrafter"/>
</dbReference>
<keyword evidence="16" id="KW-1015">Disulfide bond</keyword>
<feature type="transmembrane region" description="Helical" evidence="18">
    <location>
        <begin position="262"/>
        <end position="288"/>
    </location>
</feature>
<evidence type="ECO:0000256" key="13">
    <source>
        <dbReference type="ARBA" id="ARBA00037785"/>
    </source>
</evidence>
<sequence length="636" mass="70420">AGVENRSFVGDDGHQQQQPQKQTNGAGPPHQLPVASIAGSTPAAETNSNASSGGAREKWDSGAEFLLSCIAMSVGLGNVWKFPSTAFKNGGGAFVIPYLIVLLVVGRPIYYLEMVMGQFSSRGSVKVYDVSPIMRGIGMGQMVAMSIVISYYAATIAVAIRFFAASFAPELPWATCSPEWTDVRCINSSSTMAKSDIVNSSLPVKTSAELYYFRSVTGKDFLVGSDIGLPDWKLGLCLLFIWVCMTFMLIKGIKGSGKVSYFLALFPYTVMIFFAVYVCTLDGAMDGLKYFITPEWDKLLNPTVWKEAVSQCFFSLSICFGGVIAYSSFNNFSNNIYRDAMIISWVDTFTSLLSGAIVFAIIGHLGFITEETDYTKVVHPDSGLTFITYPEAIAKFEHVPNLFALLFFFMLFVLGIGSNTGIITSVITAIRDEFPNLQNWKIVMTISVLGFSSGLLFITPASSKLIDYVDYYGVTFVTLTLAVAELFCFCWMYGVRRICIDIEFMLSIKTSFLWRTCWRYITPTVILLILIITFITGDKPKGFADVYHVLGWIIYAVAVLPLPLWAIWTVAQQPKGSIWQKICSASRPLPEWGPETLAVKKKYDDYIDDVQHAGGSRNVIHRFFGGDRVRTYSVNV</sequence>
<feature type="binding site" evidence="15">
    <location>
        <position position="78"/>
    </location>
    <ligand>
        <name>Na(+)</name>
        <dbReference type="ChEBI" id="CHEBI:29101"/>
        <label>1</label>
    </ligand>
</feature>
<evidence type="ECO:0000256" key="6">
    <source>
        <dbReference type="ARBA" id="ARBA00022970"/>
    </source>
</evidence>
<dbReference type="AlphaFoldDB" id="T1DCN7"/>
<evidence type="ECO:0000256" key="12">
    <source>
        <dbReference type="ARBA" id="ARBA00023201"/>
    </source>
</evidence>
<dbReference type="Pfam" id="PF00209">
    <property type="entry name" value="SNF"/>
    <property type="match status" value="1"/>
</dbReference>
<evidence type="ECO:0000256" key="10">
    <source>
        <dbReference type="ARBA" id="ARBA00023136"/>
    </source>
</evidence>
<dbReference type="InterPro" id="IPR037272">
    <property type="entry name" value="SNS_sf"/>
</dbReference>
<keyword evidence="10 18" id="KW-0472">Membrane</keyword>
<feature type="transmembrane region" description="Helical" evidence="18">
    <location>
        <begin position="442"/>
        <end position="459"/>
    </location>
</feature>
<dbReference type="InterPro" id="IPR000175">
    <property type="entry name" value="Na/ntran_symport"/>
</dbReference>
<keyword evidence="12" id="KW-0739">Sodium transport</keyword>
<feature type="transmembrane region" description="Helical" evidence="18">
    <location>
        <begin position="143"/>
        <end position="164"/>
    </location>
</feature>
<comment type="subcellular location">
    <subcellularLocation>
        <location evidence="1">Membrane</location>
        <topology evidence="1">Multi-pass membrane protein</topology>
    </subcellularLocation>
</comment>
<evidence type="ECO:0000256" key="2">
    <source>
        <dbReference type="ARBA" id="ARBA00006459"/>
    </source>
</evidence>
<feature type="transmembrane region" description="Helical" evidence="18">
    <location>
        <begin position="402"/>
        <end position="430"/>
    </location>
</feature>
<dbReference type="GO" id="GO:0089718">
    <property type="term" value="P:amino acid import across plasma membrane"/>
    <property type="evidence" value="ECO:0007669"/>
    <property type="project" value="TreeGrafter"/>
</dbReference>
<evidence type="ECO:0000256" key="1">
    <source>
        <dbReference type="ARBA" id="ARBA00004141"/>
    </source>
</evidence>
<dbReference type="PRINTS" id="PR00176">
    <property type="entry name" value="NANEUSMPORT"/>
</dbReference>
<keyword evidence="8 15" id="KW-0915">Sodium</keyword>
<dbReference type="GO" id="GO:0005283">
    <property type="term" value="F:amino acid:sodium symporter activity"/>
    <property type="evidence" value="ECO:0007669"/>
    <property type="project" value="TreeGrafter"/>
</dbReference>
<keyword evidence="9" id="KW-0406">Ion transport</keyword>
<evidence type="ECO:0000256" key="8">
    <source>
        <dbReference type="ARBA" id="ARBA00023053"/>
    </source>
</evidence>
<feature type="non-terminal residue" evidence="19">
    <location>
        <position position="1"/>
    </location>
</feature>
<feature type="transmembrane region" description="Helical" evidence="18">
    <location>
        <begin position="341"/>
        <end position="367"/>
    </location>
</feature>
<evidence type="ECO:0000313" key="19">
    <source>
        <dbReference type="EMBL" id="JAA93095.1"/>
    </source>
</evidence>
<accession>T1DCN7</accession>
<organism evidence="19">
    <name type="scientific">Psorophora albipes</name>
    <dbReference type="NCBI Taxonomy" id="869069"/>
    <lineage>
        <taxon>Eukaryota</taxon>
        <taxon>Metazoa</taxon>
        <taxon>Ecdysozoa</taxon>
        <taxon>Arthropoda</taxon>
        <taxon>Hexapoda</taxon>
        <taxon>Insecta</taxon>
        <taxon>Pterygota</taxon>
        <taxon>Neoptera</taxon>
        <taxon>Endopterygota</taxon>
        <taxon>Diptera</taxon>
        <taxon>Nematocera</taxon>
        <taxon>Culicoidea</taxon>
        <taxon>Culicidae</taxon>
        <taxon>Culicinae</taxon>
        <taxon>Aedini</taxon>
        <taxon>Psorophora</taxon>
    </lineage>
</organism>
<feature type="transmembrane region" description="Helical" evidence="18">
    <location>
        <begin position="471"/>
        <end position="495"/>
    </location>
</feature>
<evidence type="ECO:0000256" key="7">
    <source>
        <dbReference type="ARBA" id="ARBA00022989"/>
    </source>
</evidence>
<comment type="similarity">
    <text evidence="2">Belongs to the sodium:neurotransmitter symporter (SNF) (TC 2.A.22) family.</text>
</comment>
<dbReference type="SUPFAM" id="SSF161070">
    <property type="entry name" value="SNF-like"/>
    <property type="match status" value="1"/>
</dbReference>
<reference evidence="19" key="1">
    <citation type="journal article" date="2013" name="BMC Genomics">
        <title>A deep insight into the sialotranscriptome of the mosquito, Psorophora albipes.</title>
        <authorList>
            <person name="Chagas A.C."/>
            <person name="Calvo E."/>
            <person name="Rios-Velasquez C.M."/>
            <person name="Pessoa F.A."/>
            <person name="Medeiros J.F."/>
            <person name="Ribeiro J.M."/>
        </authorList>
    </citation>
    <scope>NUCLEOTIDE SEQUENCE</scope>
</reference>
<evidence type="ECO:0000256" key="14">
    <source>
        <dbReference type="ARBA" id="ARBA00040215"/>
    </source>
</evidence>
<keyword evidence="3" id="KW-0813">Transport</keyword>
<evidence type="ECO:0000256" key="9">
    <source>
        <dbReference type="ARBA" id="ARBA00023065"/>
    </source>
</evidence>
<feature type="binding site" evidence="15">
    <location>
        <position position="74"/>
    </location>
    <ligand>
        <name>Na(+)</name>
        <dbReference type="ChEBI" id="CHEBI:29101"/>
        <label>1</label>
    </ligand>
</feature>
<feature type="disulfide bond" evidence="16">
    <location>
        <begin position="176"/>
        <end position="185"/>
    </location>
</feature>
<evidence type="ECO:0000256" key="16">
    <source>
        <dbReference type="PIRSR" id="PIRSR600175-2"/>
    </source>
</evidence>
<feature type="binding site" evidence="15">
    <location>
        <position position="315"/>
    </location>
    <ligand>
        <name>Na(+)</name>
        <dbReference type="ChEBI" id="CHEBI:29101"/>
        <label>1</label>
    </ligand>
</feature>
<dbReference type="PANTHER" id="PTHR11616">
    <property type="entry name" value="SODIUM/CHLORIDE DEPENDENT TRANSPORTER"/>
    <property type="match status" value="1"/>
</dbReference>
<evidence type="ECO:0000256" key="4">
    <source>
        <dbReference type="ARBA" id="ARBA00022692"/>
    </source>
</evidence>
<feature type="transmembrane region" description="Helical" evidence="18">
    <location>
        <begin position="516"/>
        <end position="537"/>
    </location>
</feature>
<keyword evidence="7 18" id="KW-1133">Transmembrane helix</keyword>
<feature type="compositionally biased region" description="Polar residues" evidence="17">
    <location>
        <begin position="43"/>
        <end position="52"/>
    </location>
</feature>
<evidence type="ECO:0000256" key="17">
    <source>
        <dbReference type="SAM" id="MobiDB-lite"/>
    </source>
</evidence>
<dbReference type="PROSITE" id="PS50267">
    <property type="entry name" value="NA_NEUROTRAN_SYMP_3"/>
    <property type="match status" value="1"/>
</dbReference>
<comment type="function">
    <text evidence="13">Unusual broad substrate spectrum amino acid:sodium cotransporter that promotes absorption of the D isomers of essential amino acids. Neutral amino acids are the preferred substrates, especially methionine and phenylalanine.</text>
</comment>
<keyword evidence="15" id="KW-0479">Metal-binding</keyword>
<feature type="binding site" evidence="15">
    <location>
        <position position="418"/>
    </location>
    <ligand>
        <name>Na(+)</name>
        <dbReference type="ChEBI" id="CHEBI:29101"/>
        <label>1</label>
    </ligand>
</feature>
<feature type="binding site" evidence="15">
    <location>
        <position position="414"/>
    </location>
    <ligand>
        <name>Na(+)</name>
        <dbReference type="ChEBI" id="CHEBI:29101"/>
        <label>1</label>
    </ligand>
</feature>
<feature type="region of interest" description="Disordered" evidence="17">
    <location>
        <begin position="1"/>
        <end position="55"/>
    </location>
</feature>
<evidence type="ECO:0000256" key="11">
    <source>
        <dbReference type="ARBA" id="ARBA00023180"/>
    </source>
</evidence>
<dbReference type="CDD" id="cd10324">
    <property type="entry name" value="SLC6sbd"/>
    <property type="match status" value="1"/>
</dbReference>
<feature type="transmembrane region" description="Helical" evidence="18">
    <location>
        <begin position="232"/>
        <end position="250"/>
    </location>
</feature>
<feature type="transmembrane region" description="Helical" evidence="18">
    <location>
        <begin position="92"/>
        <end position="112"/>
    </location>
</feature>
<keyword evidence="5" id="KW-0769">Symport</keyword>
<dbReference type="GO" id="GO:0015179">
    <property type="term" value="F:L-amino acid transmembrane transporter activity"/>
    <property type="evidence" value="ECO:0007669"/>
    <property type="project" value="TreeGrafter"/>
</dbReference>
<keyword evidence="11" id="KW-0325">Glycoprotein</keyword>
<dbReference type="PANTHER" id="PTHR11616:SF321">
    <property type="entry name" value="SODIUM-DEPENDENT NUTRIENT AMINO ACID TRANSPORTER 1-RELATED"/>
    <property type="match status" value="1"/>
</dbReference>
<proteinExistence type="evidence at transcript level"/>
<evidence type="ECO:0000256" key="5">
    <source>
        <dbReference type="ARBA" id="ARBA00022847"/>
    </source>
</evidence>
<dbReference type="EMBL" id="GALA01001757">
    <property type="protein sequence ID" value="JAA93095.1"/>
    <property type="molecule type" value="mRNA"/>
</dbReference>
<keyword evidence="4 18" id="KW-0812">Transmembrane</keyword>
<feature type="transmembrane region" description="Helical" evidence="18">
    <location>
        <begin position="549"/>
        <end position="571"/>
    </location>
</feature>
<evidence type="ECO:0000256" key="15">
    <source>
        <dbReference type="PIRSR" id="PIRSR600175-1"/>
    </source>
</evidence>